<comment type="caution">
    <text evidence="1">The sequence shown here is derived from an EMBL/GenBank/DDBJ whole genome shotgun (WGS) entry which is preliminary data.</text>
</comment>
<keyword evidence="2" id="KW-1185">Reference proteome</keyword>
<gene>
    <name evidence="1" type="ORF">BK138_01085</name>
</gene>
<evidence type="ECO:0000313" key="2">
    <source>
        <dbReference type="Proteomes" id="UP000187172"/>
    </source>
</evidence>
<reference evidence="1 2" key="1">
    <citation type="submission" date="2016-11" db="EMBL/GenBank/DDBJ databases">
        <title>Paenibacillus species isolates.</title>
        <authorList>
            <person name="Beno S.M."/>
        </authorList>
    </citation>
    <scope>NUCLEOTIDE SEQUENCE [LARGE SCALE GENOMIC DNA]</scope>
    <source>
        <strain evidence="1 2">FSL R5-0378</strain>
    </source>
</reference>
<name>A0A1R1EZL8_9BACL</name>
<proteinExistence type="predicted"/>
<evidence type="ECO:0000313" key="1">
    <source>
        <dbReference type="EMBL" id="OMF57248.1"/>
    </source>
</evidence>
<dbReference type="RefSeq" id="WP_076164794.1">
    <property type="nucleotide sequence ID" value="NZ_MRTP01000001.1"/>
</dbReference>
<protein>
    <submittedName>
        <fullName evidence="1">Uncharacterized protein</fullName>
    </submittedName>
</protein>
<sequence>MSRFPDVVIIVRSKKNFANIGKVRIIGSASPCLSTLKVGAPVKDAVLCLLKNGFVITEQKNIGVFFRIR</sequence>
<dbReference type="AlphaFoldDB" id="A0A1R1EZL8"/>
<accession>A0A1R1EZL8</accession>
<organism evidence="1 2">
    <name type="scientific">Paenibacillus rhizosphaerae</name>
    <dbReference type="NCBI Taxonomy" id="297318"/>
    <lineage>
        <taxon>Bacteria</taxon>
        <taxon>Bacillati</taxon>
        <taxon>Bacillota</taxon>
        <taxon>Bacilli</taxon>
        <taxon>Bacillales</taxon>
        <taxon>Paenibacillaceae</taxon>
        <taxon>Paenibacillus</taxon>
    </lineage>
</organism>
<dbReference type="Proteomes" id="UP000187172">
    <property type="component" value="Unassembled WGS sequence"/>
</dbReference>
<dbReference type="EMBL" id="MRTP01000001">
    <property type="protein sequence ID" value="OMF57248.1"/>
    <property type="molecule type" value="Genomic_DNA"/>
</dbReference>